<dbReference type="RefSeq" id="XP_043046502.1">
    <property type="nucleotide sequence ID" value="XM_043184840.1"/>
</dbReference>
<organism evidence="1 2">
    <name type="scientific">Guyanagaster necrorhizus</name>
    <dbReference type="NCBI Taxonomy" id="856835"/>
    <lineage>
        <taxon>Eukaryota</taxon>
        <taxon>Fungi</taxon>
        <taxon>Dikarya</taxon>
        <taxon>Basidiomycota</taxon>
        <taxon>Agaricomycotina</taxon>
        <taxon>Agaricomycetes</taxon>
        <taxon>Agaricomycetidae</taxon>
        <taxon>Agaricales</taxon>
        <taxon>Marasmiineae</taxon>
        <taxon>Physalacriaceae</taxon>
        <taxon>Guyanagaster</taxon>
    </lineage>
</organism>
<dbReference type="GeneID" id="66107137"/>
<evidence type="ECO:0000313" key="1">
    <source>
        <dbReference type="EMBL" id="KAG7453002.1"/>
    </source>
</evidence>
<proteinExistence type="predicted"/>
<dbReference type="Proteomes" id="UP000812287">
    <property type="component" value="Unassembled WGS sequence"/>
</dbReference>
<reference evidence="1" key="1">
    <citation type="submission" date="2020-11" db="EMBL/GenBank/DDBJ databases">
        <title>Adaptations for nitrogen fixation in a non-lichenized fungal sporocarp promotes dispersal by wood-feeding termites.</title>
        <authorList>
            <consortium name="DOE Joint Genome Institute"/>
            <person name="Koch R.A."/>
            <person name="Yoon G."/>
            <person name="Arayal U."/>
            <person name="Lail K."/>
            <person name="Amirebrahimi M."/>
            <person name="Labutti K."/>
            <person name="Lipzen A."/>
            <person name="Riley R."/>
            <person name="Barry K."/>
            <person name="Henrissat B."/>
            <person name="Grigoriev I.V."/>
            <person name="Herr J.R."/>
            <person name="Aime M.C."/>
        </authorList>
    </citation>
    <scope>NUCLEOTIDE SEQUENCE</scope>
    <source>
        <strain evidence="1">MCA 3950</strain>
    </source>
</reference>
<gene>
    <name evidence="1" type="ORF">BT62DRAFT_925550</name>
</gene>
<accession>A0A9P7W5J5</accession>
<comment type="caution">
    <text evidence="1">The sequence shown here is derived from an EMBL/GenBank/DDBJ whole genome shotgun (WGS) entry which is preliminary data.</text>
</comment>
<evidence type="ECO:0000313" key="2">
    <source>
        <dbReference type="Proteomes" id="UP000812287"/>
    </source>
</evidence>
<dbReference type="EMBL" id="MU250523">
    <property type="protein sequence ID" value="KAG7453002.1"/>
    <property type="molecule type" value="Genomic_DNA"/>
</dbReference>
<keyword evidence="2" id="KW-1185">Reference proteome</keyword>
<protein>
    <submittedName>
        <fullName evidence="1">Uncharacterized protein</fullName>
    </submittedName>
</protein>
<dbReference type="AlphaFoldDB" id="A0A9P7W5J5"/>
<sequence length="60" mass="6846">MYSGSWVLFSGTHHLAIPRFSRQDRGYDTGILPERTRYSETLIIRSYHIPVSSSLSTTSL</sequence>
<name>A0A9P7W5J5_9AGAR</name>